<evidence type="ECO:0000256" key="5">
    <source>
        <dbReference type="ARBA" id="ARBA00022840"/>
    </source>
</evidence>
<keyword evidence="9" id="KW-1185">Reference proteome</keyword>
<dbReference type="PROSITE" id="PS50011">
    <property type="entry name" value="PROTEIN_KINASE_DOM"/>
    <property type="match status" value="1"/>
</dbReference>
<feature type="region of interest" description="Disordered" evidence="6">
    <location>
        <begin position="338"/>
        <end position="377"/>
    </location>
</feature>
<dbReference type="InterPro" id="IPR000719">
    <property type="entry name" value="Prot_kinase_dom"/>
</dbReference>
<dbReference type="InterPro" id="IPR011009">
    <property type="entry name" value="Kinase-like_dom_sf"/>
</dbReference>
<organism evidence="8 9">
    <name type="scientific">Papaver somniferum</name>
    <name type="common">Opium poppy</name>
    <dbReference type="NCBI Taxonomy" id="3469"/>
    <lineage>
        <taxon>Eukaryota</taxon>
        <taxon>Viridiplantae</taxon>
        <taxon>Streptophyta</taxon>
        <taxon>Embryophyta</taxon>
        <taxon>Tracheophyta</taxon>
        <taxon>Spermatophyta</taxon>
        <taxon>Magnoliopsida</taxon>
        <taxon>Ranunculales</taxon>
        <taxon>Papaveraceae</taxon>
        <taxon>Papaveroideae</taxon>
        <taxon>Papaver</taxon>
    </lineage>
</organism>
<dbReference type="PANTHER" id="PTHR45621">
    <property type="entry name" value="OS01G0588500 PROTEIN-RELATED"/>
    <property type="match status" value="1"/>
</dbReference>
<accession>A0A4Y7KSL3</accession>
<feature type="region of interest" description="Disordered" evidence="6">
    <location>
        <begin position="390"/>
        <end position="410"/>
    </location>
</feature>
<reference evidence="8 9" key="1">
    <citation type="journal article" date="2018" name="Science">
        <title>The opium poppy genome and morphinan production.</title>
        <authorList>
            <person name="Guo L."/>
            <person name="Winzer T."/>
            <person name="Yang X."/>
            <person name="Li Y."/>
            <person name="Ning Z."/>
            <person name="He Z."/>
            <person name="Teodor R."/>
            <person name="Lu Y."/>
            <person name="Bowser T.A."/>
            <person name="Graham I.A."/>
            <person name="Ye K."/>
        </authorList>
    </citation>
    <scope>NUCLEOTIDE SEQUENCE [LARGE SCALE GENOMIC DNA]</scope>
    <source>
        <strain evidence="9">cv. HN1</strain>
        <tissue evidence="8">Leaves</tissue>
    </source>
</reference>
<feature type="compositionally biased region" description="Low complexity" evidence="6">
    <location>
        <begin position="390"/>
        <end position="402"/>
    </location>
</feature>
<dbReference type="Pfam" id="PF07714">
    <property type="entry name" value="PK_Tyr_Ser-Thr"/>
    <property type="match status" value="1"/>
</dbReference>
<dbReference type="Gene3D" id="1.10.510.10">
    <property type="entry name" value="Transferase(Phosphotransferase) domain 1"/>
    <property type="match status" value="1"/>
</dbReference>
<evidence type="ECO:0000313" key="8">
    <source>
        <dbReference type="EMBL" id="RZC75797.1"/>
    </source>
</evidence>
<dbReference type="InterPro" id="IPR050823">
    <property type="entry name" value="Plant_Ser_Thr_Prot_Kinase"/>
</dbReference>
<evidence type="ECO:0000256" key="2">
    <source>
        <dbReference type="ARBA" id="ARBA00022679"/>
    </source>
</evidence>
<sequence>MVATSTARKTVSTTPIRTHDTDSHVLLGSELVTLRNLMDSTIYELPSLNSVYSAHLQTLSITAYAIMNLQQLATDLGQVLIKLCDNRLIETVGIPVADDKGTICLTACFSSPVGCPLRCAFCATVKGVYLSNLQRHEIVEKFCFVCSIHDVGVSDRIKFPMLCLWEWTIVELKGCFKPTYLQIKYFAKKLCLVQVPERWMHLRKIARTTLMKLVAKYHTSIRFLVKPEFNLFKHWNQWRGRACSRTGRTTSCLRSGYHVNLIPDNPIEATEFHRPCKKKKNFFSKNLSFSVFVERKKKIQTEYYCVFLMGKCWHTEDSEEENGSGNCKTSGDQITCDVQIRVSPPSRPKQPPRKESKGLPDPISPKQVVPGSHSKISGFFSWKKGKRLQSTKSKLNSSSKTTCASIPPTARSEGGILQSSNLRSFSFSDLKTATRNFRPANVLGEGEFGSVFKGWIDENTFTATRPWTGIVIAVNRLNQEGLQGHREWLAEVDYFGKLYHPNLVKLIGYCAEDEHQLLVYEFIPRGSLENHLFKRRSGFQPLSWNLRMKIALGAAKGLAFLNSAETQVIYRDFQASNILLDSTYNTKLSDFGFASNDPTGDNSHLSTIRVIGTYDCVAPWHQATGHLTVSCNIYRFGVVFLEMLSGRKAIDKNRPAGEHNLIEWAKRSLSSKHSVLHIIDARIEGQYTQSGVLKAVNLAMQCLSVDPKCRPTMEEVVASLLGLQDSNGLPSEIPA</sequence>
<keyword evidence="5" id="KW-0067">ATP-binding</keyword>
<dbReference type="SUPFAM" id="SSF56112">
    <property type="entry name" value="Protein kinase-like (PK-like)"/>
    <property type="match status" value="1"/>
</dbReference>
<proteinExistence type="predicted"/>
<dbReference type="Proteomes" id="UP000316621">
    <property type="component" value="Chromosome 9"/>
</dbReference>
<evidence type="ECO:0000256" key="4">
    <source>
        <dbReference type="ARBA" id="ARBA00022777"/>
    </source>
</evidence>
<dbReference type="Gene3D" id="3.20.20.70">
    <property type="entry name" value="Aldolase class I"/>
    <property type="match status" value="1"/>
</dbReference>
<dbReference type="FunFam" id="3.30.200.20:FF:000228">
    <property type="entry name" value="Serine/threonine-protein kinase BIK1"/>
    <property type="match status" value="1"/>
</dbReference>
<dbReference type="Gene3D" id="3.30.200.20">
    <property type="entry name" value="Phosphorylase Kinase, domain 1"/>
    <property type="match status" value="1"/>
</dbReference>
<evidence type="ECO:0000259" key="7">
    <source>
        <dbReference type="PROSITE" id="PS50011"/>
    </source>
</evidence>
<protein>
    <recommendedName>
        <fullName evidence="1">non-specific serine/threonine protein kinase</fullName>
        <ecNumber evidence="1">2.7.11.1</ecNumber>
    </recommendedName>
</protein>
<evidence type="ECO:0000256" key="3">
    <source>
        <dbReference type="ARBA" id="ARBA00022741"/>
    </source>
</evidence>
<name>A0A4Y7KSL3_PAPSO</name>
<evidence type="ECO:0000256" key="1">
    <source>
        <dbReference type="ARBA" id="ARBA00012513"/>
    </source>
</evidence>
<keyword evidence="3" id="KW-0547">Nucleotide-binding</keyword>
<dbReference type="EC" id="2.7.11.1" evidence="1"/>
<keyword evidence="4" id="KW-0418">Kinase</keyword>
<dbReference type="InterPro" id="IPR013785">
    <property type="entry name" value="Aldolase_TIM"/>
</dbReference>
<feature type="domain" description="Protein kinase" evidence="7">
    <location>
        <begin position="437"/>
        <end position="723"/>
    </location>
</feature>
<evidence type="ECO:0000313" key="9">
    <source>
        <dbReference type="Proteomes" id="UP000316621"/>
    </source>
</evidence>
<keyword evidence="2" id="KW-0808">Transferase</keyword>
<dbReference type="InterPro" id="IPR001245">
    <property type="entry name" value="Ser-Thr/Tyr_kinase_cat_dom"/>
</dbReference>
<evidence type="ECO:0000256" key="6">
    <source>
        <dbReference type="SAM" id="MobiDB-lite"/>
    </source>
</evidence>
<dbReference type="EMBL" id="CM010723">
    <property type="protein sequence ID" value="RZC75797.1"/>
    <property type="molecule type" value="Genomic_DNA"/>
</dbReference>
<dbReference type="GO" id="GO:0005524">
    <property type="term" value="F:ATP binding"/>
    <property type="evidence" value="ECO:0007669"/>
    <property type="project" value="UniProtKB-KW"/>
</dbReference>
<dbReference type="Gramene" id="RZC75797">
    <property type="protein sequence ID" value="RZC75797"/>
    <property type="gene ID" value="C5167_002774"/>
</dbReference>
<gene>
    <name evidence="8" type="ORF">C5167_002774</name>
</gene>
<dbReference type="GO" id="GO:0004674">
    <property type="term" value="F:protein serine/threonine kinase activity"/>
    <property type="evidence" value="ECO:0007669"/>
    <property type="project" value="UniProtKB-EC"/>
</dbReference>
<dbReference type="AlphaFoldDB" id="A0A4Y7KSL3"/>